<keyword evidence="3" id="KW-1185">Reference proteome</keyword>
<dbReference type="PANTHER" id="PTHR35476">
    <property type="entry name" value="MUCIN-LIKE PROTEIN"/>
    <property type="match status" value="1"/>
</dbReference>
<protein>
    <submittedName>
        <fullName evidence="2">Uncharacterized protein</fullName>
    </submittedName>
</protein>
<feature type="non-terminal residue" evidence="2">
    <location>
        <position position="1"/>
    </location>
</feature>
<name>D8SFS0_SELML</name>
<dbReference type="Proteomes" id="UP000001514">
    <property type="component" value="Unassembled WGS sequence"/>
</dbReference>
<dbReference type="KEGG" id="smo:SELMODRAFT_134959"/>
<dbReference type="Gramene" id="EFJ06705">
    <property type="protein sequence ID" value="EFJ06705"/>
    <property type="gene ID" value="SELMODRAFT_134959"/>
</dbReference>
<reference evidence="2 3" key="1">
    <citation type="journal article" date="2011" name="Science">
        <title>The Selaginella genome identifies genetic changes associated with the evolution of vascular plants.</title>
        <authorList>
            <person name="Banks J.A."/>
            <person name="Nishiyama T."/>
            <person name="Hasebe M."/>
            <person name="Bowman J.L."/>
            <person name="Gribskov M."/>
            <person name="dePamphilis C."/>
            <person name="Albert V.A."/>
            <person name="Aono N."/>
            <person name="Aoyama T."/>
            <person name="Ambrose B.A."/>
            <person name="Ashton N.W."/>
            <person name="Axtell M.J."/>
            <person name="Barker E."/>
            <person name="Barker M.S."/>
            <person name="Bennetzen J.L."/>
            <person name="Bonawitz N.D."/>
            <person name="Chapple C."/>
            <person name="Cheng C."/>
            <person name="Correa L.G."/>
            <person name="Dacre M."/>
            <person name="DeBarry J."/>
            <person name="Dreyer I."/>
            <person name="Elias M."/>
            <person name="Engstrom E.M."/>
            <person name="Estelle M."/>
            <person name="Feng L."/>
            <person name="Finet C."/>
            <person name="Floyd S.K."/>
            <person name="Frommer W.B."/>
            <person name="Fujita T."/>
            <person name="Gramzow L."/>
            <person name="Gutensohn M."/>
            <person name="Harholt J."/>
            <person name="Hattori M."/>
            <person name="Heyl A."/>
            <person name="Hirai T."/>
            <person name="Hiwatashi Y."/>
            <person name="Ishikawa M."/>
            <person name="Iwata M."/>
            <person name="Karol K.G."/>
            <person name="Koehler B."/>
            <person name="Kolukisaoglu U."/>
            <person name="Kubo M."/>
            <person name="Kurata T."/>
            <person name="Lalonde S."/>
            <person name="Li K."/>
            <person name="Li Y."/>
            <person name="Litt A."/>
            <person name="Lyons E."/>
            <person name="Manning G."/>
            <person name="Maruyama T."/>
            <person name="Michael T.P."/>
            <person name="Mikami K."/>
            <person name="Miyazaki S."/>
            <person name="Morinaga S."/>
            <person name="Murata T."/>
            <person name="Mueller-Roeber B."/>
            <person name="Nelson D.R."/>
            <person name="Obara M."/>
            <person name="Oguri Y."/>
            <person name="Olmstead R.G."/>
            <person name="Onodera N."/>
            <person name="Petersen B.L."/>
            <person name="Pils B."/>
            <person name="Prigge M."/>
            <person name="Rensing S.A."/>
            <person name="Riano-Pachon D.M."/>
            <person name="Roberts A.W."/>
            <person name="Sato Y."/>
            <person name="Scheller H.V."/>
            <person name="Schulz B."/>
            <person name="Schulz C."/>
            <person name="Shakirov E.V."/>
            <person name="Shibagaki N."/>
            <person name="Shinohara N."/>
            <person name="Shippen D.E."/>
            <person name="Soerensen I."/>
            <person name="Sotooka R."/>
            <person name="Sugimoto N."/>
            <person name="Sugita M."/>
            <person name="Sumikawa N."/>
            <person name="Tanurdzic M."/>
            <person name="Theissen G."/>
            <person name="Ulvskov P."/>
            <person name="Wakazuki S."/>
            <person name="Weng J.K."/>
            <person name="Willats W.W."/>
            <person name="Wipf D."/>
            <person name="Wolf P.G."/>
            <person name="Yang L."/>
            <person name="Zimmer A.D."/>
            <person name="Zhu Q."/>
            <person name="Mitros T."/>
            <person name="Hellsten U."/>
            <person name="Loque D."/>
            <person name="Otillar R."/>
            <person name="Salamov A."/>
            <person name="Schmutz J."/>
            <person name="Shapiro H."/>
            <person name="Lindquist E."/>
            <person name="Lucas S."/>
            <person name="Rokhsar D."/>
            <person name="Grigoriev I.V."/>
        </authorList>
    </citation>
    <scope>NUCLEOTIDE SEQUENCE [LARGE SCALE GENOMIC DNA]</scope>
</reference>
<dbReference type="EMBL" id="GL377617">
    <property type="protein sequence ID" value="EFJ16775.1"/>
    <property type="molecule type" value="Genomic_DNA"/>
</dbReference>
<dbReference type="EMBL" id="GL377695">
    <property type="protein sequence ID" value="EFJ06705.1"/>
    <property type="molecule type" value="Genomic_DNA"/>
</dbReference>
<evidence type="ECO:0000313" key="1">
    <source>
        <dbReference type="EMBL" id="EFJ06705.1"/>
    </source>
</evidence>
<organism evidence="3">
    <name type="scientific">Selaginella moellendorffii</name>
    <name type="common">Spikemoss</name>
    <dbReference type="NCBI Taxonomy" id="88036"/>
    <lineage>
        <taxon>Eukaryota</taxon>
        <taxon>Viridiplantae</taxon>
        <taxon>Streptophyta</taxon>
        <taxon>Embryophyta</taxon>
        <taxon>Tracheophyta</taxon>
        <taxon>Lycopodiopsida</taxon>
        <taxon>Selaginellales</taxon>
        <taxon>Selaginellaceae</taxon>
        <taxon>Selaginella</taxon>
    </lineage>
</organism>
<dbReference type="Gramene" id="EFJ16775">
    <property type="protein sequence ID" value="EFJ16775"/>
    <property type="gene ID" value="SELMODRAFT_115729"/>
</dbReference>
<proteinExistence type="predicted"/>
<dbReference type="HOGENOM" id="CLU_2762392_0_0_1"/>
<dbReference type="STRING" id="88036.D8SFS0"/>
<accession>D8SFS0</accession>
<dbReference type="InParanoid" id="D8SFS0"/>
<dbReference type="OMA" id="NEEERMW"/>
<evidence type="ECO:0000313" key="2">
    <source>
        <dbReference type="EMBL" id="EFJ16775.1"/>
    </source>
</evidence>
<dbReference type="AlphaFoldDB" id="D8SFS0"/>
<dbReference type="InterPro" id="IPR052851">
    <property type="entry name" value="GCD1_mitochondrial"/>
</dbReference>
<dbReference type="OrthoDB" id="547043at2759"/>
<evidence type="ECO:0000313" key="3">
    <source>
        <dbReference type="Proteomes" id="UP000001514"/>
    </source>
</evidence>
<gene>
    <name evidence="2" type="ORF">SELMODRAFT_115729</name>
    <name evidence="1" type="ORF">SELMODRAFT_134959</name>
</gene>
<dbReference type="PANTHER" id="PTHR35476:SF3">
    <property type="entry name" value="SMALL RIBOSOMAL SUBUNIT PROTEIN MS75"/>
    <property type="match status" value="1"/>
</dbReference>
<dbReference type="KEGG" id="smo:SELMODRAFT_115729"/>
<sequence>QIYGFVKTHIMSRRRPIDGWSYMVEDLGLESKRGRSGGIRSVTEPDGTRRTLNEEERMWTKRERVVARRKP</sequence>